<keyword evidence="3 6" id="KW-0812">Transmembrane</keyword>
<accession>A0A398BBT4</accession>
<protein>
    <recommendedName>
        <fullName evidence="6">Probable membrane transporter protein</fullName>
    </recommendedName>
</protein>
<evidence type="ECO:0000313" key="8">
    <source>
        <dbReference type="Proteomes" id="UP000266016"/>
    </source>
</evidence>
<dbReference type="Proteomes" id="UP000266016">
    <property type="component" value="Unassembled WGS sequence"/>
</dbReference>
<evidence type="ECO:0000256" key="3">
    <source>
        <dbReference type="ARBA" id="ARBA00022692"/>
    </source>
</evidence>
<feature type="transmembrane region" description="Helical" evidence="6">
    <location>
        <begin position="224"/>
        <end position="244"/>
    </location>
</feature>
<comment type="caution">
    <text evidence="7">The sequence shown here is derived from an EMBL/GenBank/DDBJ whole genome shotgun (WGS) entry which is preliminary data.</text>
</comment>
<dbReference type="PANTHER" id="PTHR43701">
    <property type="entry name" value="MEMBRANE TRANSPORTER PROTEIN MJ0441-RELATED"/>
    <property type="match status" value="1"/>
</dbReference>
<dbReference type="RefSeq" id="WP_119117217.1">
    <property type="nucleotide sequence ID" value="NZ_QWVS01000018.1"/>
</dbReference>
<evidence type="ECO:0000256" key="4">
    <source>
        <dbReference type="ARBA" id="ARBA00022989"/>
    </source>
</evidence>
<dbReference type="AlphaFoldDB" id="A0A398BBT4"/>
<evidence type="ECO:0000313" key="7">
    <source>
        <dbReference type="EMBL" id="RID85320.1"/>
    </source>
</evidence>
<evidence type="ECO:0000256" key="5">
    <source>
        <dbReference type="ARBA" id="ARBA00023136"/>
    </source>
</evidence>
<proteinExistence type="inferred from homology"/>
<evidence type="ECO:0000256" key="2">
    <source>
        <dbReference type="ARBA" id="ARBA00009142"/>
    </source>
</evidence>
<feature type="transmembrane region" description="Helical" evidence="6">
    <location>
        <begin position="256"/>
        <end position="273"/>
    </location>
</feature>
<reference evidence="7 8" key="1">
    <citation type="submission" date="2018-08" db="EMBL/GenBank/DDBJ databases">
        <title>Bacillus jemisoniae sp. nov., Bacillus chryseoplanitiae sp. nov., Bacillus resnikiae sp. nov., and Bacillus frankliniae sp. nov., isolated from Viking spacecraft and associated surfaces.</title>
        <authorList>
            <person name="Seuylemezian A."/>
            <person name="Vaishampayan P."/>
        </authorList>
    </citation>
    <scope>NUCLEOTIDE SEQUENCE [LARGE SCALE GENOMIC DNA]</scope>
    <source>
        <strain evidence="7 8">MA001</strain>
    </source>
</reference>
<dbReference type="Pfam" id="PF01925">
    <property type="entry name" value="TauE"/>
    <property type="match status" value="1"/>
</dbReference>
<feature type="transmembrane region" description="Helical" evidence="6">
    <location>
        <begin position="103"/>
        <end position="123"/>
    </location>
</feature>
<feature type="transmembrane region" description="Helical" evidence="6">
    <location>
        <begin position="77"/>
        <end position="97"/>
    </location>
</feature>
<feature type="transmembrane region" description="Helical" evidence="6">
    <location>
        <begin position="5"/>
        <end position="29"/>
    </location>
</feature>
<evidence type="ECO:0000256" key="1">
    <source>
        <dbReference type="ARBA" id="ARBA00004141"/>
    </source>
</evidence>
<dbReference type="EMBL" id="QWVS01000018">
    <property type="protein sequence ID" value="RID85320.1"/>
    <property type="molecule type" value="Genomic_DNA"/>
</dbReference>
<keyword evidence="8" id="KW-1185">Reference proteome</keyword>
<feature type="transmembrane region" description="Helical" evidence="6">
    <location>
        <begin position="159"/>
        <end position="192"/>
    </location>
</feature>
<comment type="similarity">
    <text evidence="2 6">Belongs to the 4-toluene sulfonate uptake permease (TSUP) (TC 2.A.102) family.</text>
</comment>
<comment type="subcellular location">
    <subcellularLocation>
        <location evidence="6">Cell membrane</location>
        <topology evidence="6">Multi-pass membrane protein</topology>
    </subcellularLocation>
    <subcellularLocation>
        <location evidence="1">Membrane</location>
        <topology evidence="1">Multi-pass membrane protein</topology>
    </subcellularLocation>
</comment>
<keyword evidence="6" id="KW-1003">Cell membrane</keyword>
<dbReference type="InterPro" id="IPR051598">
    <property type="entry name" value="TSUP/Inactive_protease-like"/>
</dbReference>
<keyword evidence="4 6" id="KW-1133">Transmembrane helix</keyword>
<sequence length="276" mass="29501">MEIIVLVIVGFLSGTIGALVGLGGGIITVPALLFLGSSTSLLDSITPQVAVGVSTIIMIFTGLSSTLAYMKHQTVDYKAGVIFFVGSGPGGIIGAHVNKILDIHSFSLYFGLFMILIATILFVKDRLKPLTFKPGKGKVIKTYSNKDGMQTTYGYHPLVAILISFIVGFSSGLFGIGGGTIIVPTMILLFFFPPHVAVATSMFMVFLSSITNSITHISLGNVNWLYALALIPGAWFGAKFGAFINTRLKSRSIEHALKIVLILFGFRLVYQGITGQ</sequence>
<name>A0A398BBT4_9BACI</name>
<organism evidence="7 8">
    <name type="scientific">Peribacillus asahii</name>
    <dbReference type="NCBI Taxonomy" id="228899"/>
    <lineage>
        <taxon>Bacteria</taxon>
        <taxon>Bacillati</taxon>
        <taxon>Bacillota</taxon>
        <taxon>Bacilli</taxon>
        <taxon>Bacillales</taxon>
        <taxon>Bacillaceae</taxon>
        <taxon>Peribacillus</taxon>
    </lineage>
</organism>
<dbReference type="PANTHER" id="PTHR43701:SF2">
    <property type="entry name" value="MEMBRANE TRANSPORTER PROTEIN YJNA-RELATED"/>
    <property type="match status" value="1"/>
</dbReference>
<dbReference type="InterPro" id="IPR002781">
    <property type="entry name" value="TM_pro_TauE-like"/>
</dbReference>
<gene>
    <name evidence="7" type="ORF">D1953_10885</name>
</gene>
<feature type="transmembrane region" description="Helical" evidence="6">
    <location>
        <begin position="49"/>
        <end position="70"/>
    </location>
</feature>
<dbReference type="GO" id="GO:0005886">
    <property type="term" value="C:plasma membrane"/>
    <property type="evidence" value="ECO:0007669"/>
    <property type="project" value="UniProtKB-SubCell"/>
</dbReference>
<keyword evidence="5 6" id="KW-0472">Membrane</keyword>
<evidence type="ECO:0000256" key="6">
    <source>
        <dbReference type="RuleBase" id="RU363041"/>
    </source>
</evidence>